<gene>
    <name evidence="2" type="ORF">M8C21_005120</name>
</gene>
<reference evidence="2" key="1">
    <citation type="submission" date="2022-06" db="EMBL/GenBank/DDBJ databases">
        <title>Uncovering the hologenomic basis of an extraordinary plant invasion.</title>
        <authorList>
            <person name="Bieker V.C."/>
            <person name="Martin M.D."/>
            <person name="Gilbert T."/>
            <person name="Hodgins K."/>
            <person name="Battlay P."/>
            <person name="Petersen B."/>
            <person name="Wilson J."/>
        </authorList>
    </citation>
    <scope>NUCLEOTIDE SEQUENCE</scope>
    <source>
        <strain evidence="2">AA19_3_7</strain>
        <tissue evidence="2">Leaf</tissue>
    </source>
</reference>
<feature type="transmembrane region" description="Helical" evidence="1">
    <location>
        <begin position="134"/>
        <end position="152"/>
    </location>
</feature>
<proteinExistence type="predicted"/>
<keyword evidence="3" id="KW-1185">Reference proteome</keyword>
<keyword evidence="1" id="KW-0472">Membrane</keyword>
<evidence type="ECO:0000313" key="3">
    <source>
        <dbReference type="Proteomes" id="UP001206925"/>
    </source>
</evidence>
<keyword evidence="1" id="KW-0812">Transmembrane</keyword>
<dbReference type="EMBL" id="JAMZMK010011950">
    <property type="protein sequence ID" value="KAI7725404.1"/>
    <property type="molecule type" value="Genomic_DNA"/>
</dbReference>
<feature type="transmembrane region" description="Helical" evidence="1">
    <location>
        <begin position="39"/>
        <end position="58"/>
    </location>
</feature>
<sequence>VLERGVKVIKRRRHSNVVGCCSADADGFPSTFTITGCQFLFSAIFVYGYTEFALTIEIRDEAVMIKFRSSKIERCIPYPYLGLAIRMAILVPFATVMRIWAKAVASTFRSVVTVGVRFLCADHGVGNLQRPKHYLFFLSIAQITSAGITGLIKHRKFFIINA</sequence>
<evidence type="ECO:0000256" key="1">
    <source>
        <dbReference type="SAM" id="Phobius"/>
    </source>
</evidence>
<evidence type="ECO:0000313" key="2">
    <source>
        <dbReference type="EMBL" id="KAI7725404.1"/>
    </source>
</evidence>
<organism evidence="2 3">
    <name type="scientific">Ambrosia artemisiifolia</name>
    <name type="common">Common ragweed</name>
    <dbReference type="NCBI Taxonomy" id="4212"/>
    <lineage>
        <taxon>Eukaryota</taxon>
        <taxon>Viridiplantae</taxon>
        <taxon>Streptophyta</taxon>
        <taxon>Embryophyta</taxon>
        <taxon>Tracheophyta</taxon>
        <taxon>Spermatophyta</taxon>
        <taxon>Magnoliopsida</taxon>
        <taxon>eudicotyledons</taxon>
        <taxon>Gunneridae</taxon>
        <taxon>Pentapetalae</taxon>
        <taxon>asterids</taxon>
        <taxon>campanulids</taxon>
        <taxon>Asterales</taxon>
        <taxon>Asteraceae</taxon>
        <taxon>Asteroideae</taxon>
        <taxon>Heliantheae alliance</taxon>
        <taxon>Heliantheae</taxon>
        <taxon>Ambrosia</taxon>
    </lineage>
</organism>
<protein>
    <submittedName>
        <fullName evidence="2">Uncharacterized protein</fullName>
    </submittedName>
</protein>
<dbReference type="AlphaFoldDB" id="A0AAD5BNG2"/>
<feature type="non-terminal residue" evidence="2">
    <location>
        <position position="162"/>
    </location>
</feature>
<dbReference type="Proteomes" id="UP001206925">
    <property type="component" value="Unassembled WGS sequence"/>
</dbReference>
<name>A0AAD5BNG2_AMBAR</name>
<comment type="caution">
    <text evidence="2">The sequence shown here is derived from an EMBL/GenBank/DDBJ whole genome shotgun (WGS) entry which is preliminary data.</text>
</comment>
<feature type="transmembrane region" description="Helical" evidence="1">
    <location>
        <begin position="78"/>
        <end position="101"/>
    </location>
</feature>
<keyword evidence="1" id="KW-1133">Transmembrane helix</keyword>
<accession>A0AAD5BNG2</accession>